<reference evidence="2" key="1">
    <citation type="submission" date="2018-05" db="EMBL/GenBank/DDBJ databases">
        <authorList>
            <person name="Lanie J.A."/>
            <person name="Ng W.-L."/>
            <person name="Kazmierczak K.M."/>
            <person name="Andrzejewski T.M."/>
            <person name="Davidsen T.M."/>
            <person name="Wayne K.J."/>
            <person name="Tettelin H."/>
            <person name="Glass J.I."/>
            <person name="Rusch D."/>
            <person name="Podicherti R."/>
            <person name="Tsui H.-C.T."/>
            <person name="Winkler M.E."/>
        </authorList>
    </citation>
    <scope>NUCLEOTIDE SEQUENCE</scope>
</reference>
<sequence length="137" mass="15163">VDARLDKLEQDNRRLKLTVGALLSVMAAVPLLGVVMPEQIPEVIQAGRFEVIDGNGMSRAVMGEIGFAYFDANRTIRAMMDAGSIRISDENGALRALMDDKNIAYLDENLVTRAQLYADGFFLSDENGDVVWRSPER</sequence>
<feature type="transmembrane region" description="Helical" evidence="1">
    <location>
        <begin position="17"/>
        <end position="36"/>
    </location>
</feature>
<dbReference type="AlphaFoldDB" id="A0A382PRN3"/>
<protein>
    <submittedName>
        <fullName evidence="2">Uncharacterized protein</fullName>
    </submittedName>
</protein>
<organism evidence="2">
    <name type="scientific">marine metagenome</name>
    <dbReference type="NCBI Taxonomy" id="408172"/>
    <lineage>
        <taxon>unclassified sequences</taxon>
        <taxon>metagenomes</taxon>
        <taxon>ecological metagenomes</taxon>
    </lineage>
</organism>
<evidence type="ECO:0000313" key="2">
    <source>
        <dbReference type="EMBL" id="SVC75994.1"/>
    </source>
</evidence>
<accession>A0A382PRN3</accession>
<keyword evidence="1" id="KW-0812">Transmembrane</keyword>
<keyword evidence="1" id="KW-0472">Membrane</keyword>
<evidence type="ECO:0000256" key="1">
    <source>
        <dbReference type="SAM" id="Phobius"/>
    </source>
</evidence>
<gene>
    <name evidence="2" type="ORF">METZ01_LOCUS328848</name>
</gene>
<proteinExistence type="predicted"/>
<dbReference type="EMBL" id="UINC01109283">
    <property type="protein sequence ID" value="SVC75994.1"/>
    <property type="molecule type" value="Genomic_DNA"/>
</dbReference>
<keyword evidence="1" id="KW-1133">Transmembrane helix</keyword>
<feature type="non-terminal residue" evidence="2">
    <location>
        <position position="1"/>
    </location>
</feature>
<name>A0A382PRN3_9ZZZZ</name>